<evidence type="ECO:0000259" key="1">
    <source>
        <dbReference type="PROSITE" id="PS50878"/>
    </source>
</evidence>
<dbReference type="PROSITE" id="PS50878">
    <property type="entry name" value="RT_POL"/>
    <property type="match status" value="1"/>
</dbReference>
<dbReference type="InterPro" id="IPR043502">
    <property type="entry name" value="DNA/RNA_pol_sf"/>
</dbReference>
<feature type="domain" description="Reverse transcriptase" evidence="1">
    <location>
        <begin position="1"/>
        <end position="136"/>
    </location>
</feature>
<dbReference type="EMBL" id="OY660879">
    <property type="protein sequence ID" value="CAJ1076393.1"/>
    <property type="molecule type" value="Genomic_DNA"/>
</dbReference>
<keyword evidence="3" id="KW-1185">Reference proteome</keyword>
<gene>
    <name evidence="2" type="ORF">XNOV1_A004058</name>
</gene>
<dbReference type="GO" id="GO:0016706">
    <property type="term" value="F:2-oxoglutarate-dependent dioxygenase activity"/>
    <property type="evidence" value="ECO:0007669"/>
    <property type="project" value="InterPro"/>
</dbReference>
<organism evidence="2 3">
    <name type="scientific">Xyrichtys novacula</name>
    <name type="common">Pearly razorfish</name>
    <name type="synonym">Hemipteronotus novacula</name>
    <dbReference type="NCBI Taxonomy" id="13765"/>
    <lineage>
        <taxon>Eukaryota</taxon>
        <taxon>Metazoa</taxon>
        <taxon>Chordata</taxon>
        <taxon>Craniata</taxon>
        <taxon>Vertebrata</taxon>
        <taxon>Euteleostomi</taxon>
        <taxon>Actinopterygii</taxon>
        <taxon>Neopterygii</taxon>
        <taxon>Teleostei</taxon>
        <taxon>Neoteleostei</taxon>
        <taxon>Acanthomorphata</taxon>
        <taxon>Eupercaria</taxon>
        <taxon>Labriformes</taxon>
        <taxon>Labridae</taxon>
        <taxon>Xyrichtys</taxon>
    </lineage>
</organism>
<dbReference type="Proteomes" id="UP001178508">
    <property type="component" value="Chromosome 16"/>
</dbReference>
<name>A0AAV1GSB5_XYRNO</name>
<dbReference type="Pfam" id="PF09004">
    <property type="entry name" value="ALKBH8_N"/>
    <property type="match status" value="1"/>
</dbReference>
<dbReference type="Pfam" id="PF00078">
    <property type="entry name" value="RVT_1"/>
    <property type="match status" value="1"/>
</dbReference>
<evidence type="ECO:0000313" key="3">
    <source>
        <dbReference type="Proteomes" id="UP001178508"/>
    </source>
</evidence>
<dbReference type="InterPro" id="IPR000477">
    <property type="entry name" value="RT_dom"/>
</dbReference>
<proteinExistence type="predicted"/>
<reference evidence="2" key="1">
    <citation type="submission" date="2023-08" db="EMBL/GenBank/DDBJ databases">
        <authorList>
            <person name="Alioto T."/>
            <person name="Alioto T."/>
            <person name="Gomez Garrido J."/>
        </authorList>
    </citation>
    <scope>NUCLEOTIDE SEQUENCE</scope>
</reference>
<protein>
    <recommendedName>
        <fullName evidence="1">Reverse transcriptase domain-containing protein</fullName>
    </recommendedName>
</protein>
<sequence length="226" mass="25662">MDYLTDRPQFVRPQNCVSDMVVCSTGAPQGTVLSPFLFTLYTSDFSYNSGSCHLQKFSDDTAIVGCVSSWDEQEYRTVITDFVNWCGTNHLQLNASKTKEMVVDFRRRRTPQTVPVNIQRLDIEMAESYRFLGVHLNNKLDWSTNTDVLYKKGQSRLYLLRRLRSFGVCRTLLKTFYDSVVASALFYAVVCWGAGSTERDRKRLNRLVRRASSVLDCSFGLPGGGG</sequence>
<accession>A0AAV1GSB5</accession>
<evidence type="ECO:0000313" key="2">
    <source>
        <dbReference type="EMBL" id="CAJ1076393.1"/>
    </source>
</evidence>
<dbReference type="SUPFAM" id="SSF56672">
    <property type="entry name" value="DNA/RNA polymerases"/>
    <property type="match status" value="1"/>
</dbReference>
<dbReference type="InterPro" id="IPR015095">
    <property type="entry name" value="AlkB_hom8_N"/>
</dbReference>
<dbReference type="AlphaFoldDB" id="A0AAV1GSB5"/>
<dbReference type="GO" id="GO:0008168">
    <property type="term" value="F:methyltransferase activity"/>
    <property type="evidence" value="ECO:0007669"/>
    <property type="project" value="InterPro"/>
</dbReference>
<dbReference type="PANTHER" id="PTHR33332">
    <property type="entry name" value="REVERSE TRANSCRIPTASE DOMAIN-CONTAINING PROTEIN"/>
    <property type="match status" value="1"/>
</dbReference>